<proteinExistence type="predicted"/>
<dbReference type="Proteomes" id="UP001596157">
    <property type="component" value="Unassembled WGS sequence"/>
</dbReference>
<keyword evidence="1" id="KW-1133">Transmembrane helix</keyword>
<feature type="transmembrane region" description="Helical" evidence="1">
    <location>
        <begin position="31"/>
        <end position="47"/>
    </location>
</feature>
<dbReference type="EMBL" id="JBHSKF010000019">
    <property type="protein sequence ID" value="MFC5290919.1"/>
    <property type="molecule type" value="Genomic_DNA"/>
</dbReference>
<feature type="transmembrane region" description="Helical" evidence="1">
    <location>
        <begin position="7"/>
        <end position="25"/>
    </location>
</feature>
<evidence type="ECO:0000313" key="2">
    <source>
        <dbReference type="EMBL" id="MFC5290919.1"/>
    </source>
</evidence>
<protein>
    <recommendedName>
        <fullName evidence="4">MYXO-CTERM domain-containing protein</fullName>
    </recommendedName>
</protein>
<evidence type="ECO:0000256" key="1">
    <source>
        <dbReference type="SAM" id="Phobius"/>
    </source>
</evidence>
<accession>A0ABW0EUQ5</accession>
<keyword evidence="1" id="KW-0472">Membrane</keyword>
<organism evidence="2 3">
    <name type="scientific">Actinokineospora guangxiensis</name>
    <dbReference type="NCBI Taxonomy" id="1490288"/>
    <lineage>
        <taxon>Bacteria</taxon>
        <taxon>Bacillati</taxon>
        <taxon>Actinomycetota</taxon>
        <taxon>Actinomycetes</taxon>
        <taxon>Pseudonocardiales</taxon>
        <taxon>Pseudonocardiaceae</taxon>
        <taxon>Actinokineospora</taxon>
    </lineage>
</organism>
<evidence type="ECO:0000313" key="3">
    <source>
        <dbReference type="Proteomes" id="UP001596157"/>
    </source>
</evidence>
<sequence>MKRARSFLLLAIAVAIGIRVLWWAVEPVIPALIVLLGLVVVFGTVLYRRTRW</sequence>
<gene>
    <name evidence="2" type="ORF">ACFPM7_28045</name>
</gene>
<comment type="caution">
    <text evidence="2">The sequence shown here is derived from an EMBL/GenBank/DDBJ whole genome shotgun (WGS) entry which is preliminary data.</text>
</comment>
<evidence type="ECO:0008006" key="4">
    <source>
        <dbReference type="Google" id="ProtNLM"/>
    </source>
</evidence>
<dbReference type="RefSeq" id="WP_378250818.1">
    <property type="nucleotide sequence ID" value="NZ_JBHSKF010000019.1"/>
</dbReference>
<keyword evidence="3" id="KW-1185">Reference proteome</keyword>
<keyword evidence="1" id="KW-0812">Transmembrane</keyword>
<reference evidence="3" key="1">
    <citation type="journal article" date="2019" name="Int. J. Syst. Evol. Microbiol.">
        <title>The Global Catalogue of Microorganisms (GCM) 10K type strain sequencing project: providing services to taxonomists for standard genome sequencing and annotation.</title>
        <authorList>
            <consortium name="The Broad Institute Genomics Platform"/>
            <consortium name="The Broad Institute Genome Sequencing Center for Infectious Disease"/>
            <person name="Wu L."/>
            <person name="Ma J."/>
        </authorList>
    </citation>
    <scope>NUCLEOTIDE SEQUENCE [LARGE SCALE GENOMIC DNA]</scope>
    <source>
        <strain evidence="3">CCUG 59778</strain>
    </source>
</reference>
<name>A0ABW0EUQ5_9PSEU</name>